<gene>
    <name evidence="2" type="ORF">PHJA_002726800</name>
</gene>
<evidence type="ECO:0000313" key="3">
    <source>
        <dbReference type="Proteomes" id="UP000653305"/>
    </source>
</evidence>
<protein>
    <submittedName>
        <fullName evidence="2">UDP-sugar pyrophosphorylase</fullName>
    </submittedName>
</protein>
<dbReference type="InterPro" id="IPR029044">
    <property type="entry name" value="Nucleotide-diphossugar_trans"/>
</dbReference>
<accession>A0A830D2E6</accession>
<dbReference type="Proteomes" id="UP000653305">
    <property type="component" value="Unassembled WGS sequence"/>
</dbReference>
<organism evidence="2 3">
    <name type="scientific">Phtheirospermum japonicum</name>
    <dbReference type="NCBI Taxonomy" id="374723"/>
    <lineage>
        <taxon>Eukaryota</taxon>
        <taxon>Viridiplantae</taxon>
        <taxon>Streptophyta</taxon>
        <taxon>Embryophyta</taxon>
        <taxon>Tracheophyta</taxon>
        <taxon>Spermatophyta</taxon>
        <taxon>Magnoliopsida</taxon>
        <taxon>eudicotyledons</taxon>
        <taxon>Gunneridae</taxon>
        <taxon>Pentapetalae</taxon>
        <taxon>asterids</taxon>
        <taxon>lamiids</taxon>
        <taxon>Lamiales</taxon>
        <taxon>Orobanchaceae</taxon>
        <taxon>Orobanchaceae incertae sedis</taxon>
        <taxon>Phtheirospermum</taxon>
    </lineage>
</organism>
<evidence type="ECO:0000313" key="2">
    <source>
        <dbReference type="EMBL" id="GFQ05827.1"/>
    </source>
</evidence>
<feature type="region of interest" description="Disordered" evidence="1">
    <location>
        <begin position="48"/>
        <end position="146"/>
    </location>
</feature>
<reference evidence="2" key="1">
    <citation type="submission" date="2020-07" db="EMBL/GenBank/DDBJ databases">
        <title>Ethylene signaling mediates host invasion by parasitic plants.</title>
        <authorList>
            <person name="Yoshida S."/>
        </authorList>
    </citation>
    <scope>NUCLEOTIDE SEQUENCE</scope>
    <source>
        <strain evidence="2">Okayama</strain>
    </source>
</reference>
<dbReference type="OrthoDB" id="532420at2759"/>
<keyword evidence="3" id="KW-1185">Reference proteome</keyword>
<feature type="compositionally biased region" description="Basic residues" evidence="1">
    <location>
        <begin position="48"/>
        <end position="66"/>
    </location>
</feature>
<feature type="compositionally biased region" description="Polar residues" evidence="1">
    <location>
        <begin position="107"/>
        <end position="122"/>
    </location>
</feature>
<dbReference type="Gene3D" id="3.90.550.10">
    <property type="entry name" value="Spore Coat Polysaccharide Biosynthesis Protein SpsA, Chain A"/>
    <property type="match status" value="1"/>
</dbReference>
<evidence type="ECO:0000256" key="1">
    <source>
        <dbReference type="SAM" id="MobiDB-lite"/>
    </source>
</evidence>
<feature type="compositionally biased region" description="Polar residues" evidence="1">
    <location>
        <begin position="83"/>
        <end position="93"/>
    </location>
</feature>
<dbReference type="AlphaFoldDB" id="A0A830D2E6"/>
<proteinExistence type="predicted"/>
<sequence length="146" mass="16248">MDAWFAYAPVKNNPEDAAKVPKGNPYPSATSGEMAIYKANNLILRKLSNRKSSARNRRSSMFKNRRTGFPVKRVSKDRETEADAQSRQLTRPSTRAMIRVSRRSVDALSTQLAEASMSTQPPSRRARTGSTDAEHQHASVDAPSTR</sequence>
<comment type="caution">
    <text evidence="2">The sequence shown here is derived from an EMBL/GenBank/DDBJ whole genome shotgun (WGS) entry which is preliminary data.</text>
</comment>
<dbReference type="EMBL" id="BMAC01001125">
    <property type="protein sequence ID" value="GFQ05827.1"/>
    <property type="molecule type" value="Genomic_DNA"/>
</dbReference>
<name>A0A830D2E6_9LAMI</name>